<dbReference type="InterPro" id="IPR027417">
    <property type="entry name" value="P-loop_NTPase"/>
</dbReference>
<dbReference type="Gene3D" id="1.10.8.60">
    <property type="match status" value="1"/>
</dbReference>
<dbReference type="RefSeq" id="XP_011663837.2">
    <property type="nucleotide sequence ID" value="XM_011665535.2"/>
</dbReference>
<comment type="similarity">
    <text evidence="1 4">Belongs to the AAA ATPase family.</text>
</comment>
<dbReference type="InterPro" id="IPR003959">
    <property type="entry name" value="ATPase_AAA_core"/>
</dbReference>
<dbReference type="AlphaFoldDB" id="A0A7M7LSP2"/>
<reference evidence="6" key="2">
    <citation type="submission" date="2021-01" db="UniProtKB">
        <authorList>
            <consortium name="EnsemblMetazoa"/>
        </authorList>
    </citation>
    <scope>IDENTIFICATION</scope>
</reference>
<dbReference type="OrthoDB" id="5334845at2759"/>
<proteinExistence type="inferred from homology"/>
<feature type="domain" description="AAA+ ATPase" evidence="5">
    <location>
        <begin position="184"/>
        <end position="322"/>
    </location>
</feature>
<dbReference type="GO" id="GO:0043162">
    <property type="term" value="P:ubiquitin-dependent protein catabolic process via the multivesicular body sorting pathway"/>
    <property type="evidence" value="ECO:0000318"/>
    <property type="project" value="GO_Central"/>
</dbReference>
<evidence type="ECO:0000256" key="2">
    <source>
        <dbReference type="ARBA" id="ARBA00022741"/>
    </source>
</evidence>
<evidence type="ECO:0000256" key="1">
    <source>
        <dbReference type="ARBA" id="ARBA00006914"/>
    </source>
</evidence>
<dbReference type="InParanoid" id="A0A7M7LSP2"/>
<dbReference type="InterPro" id="IPR015415">
    <property type="entry name" value="Spast_Vps4_C"/>
</dbReference>
<dbReference type="InterPro" id="IPR003960">
    <property type="entry name" value="ATPase_AAA_CS"/>
</dbReference>
<dbReference type="OMA" id="CPWELDT"/>
<dbReference type="FunFam" id="3.40.50.300:FF:001003">
    <property type="entry name" value="Vacuolar protein sorting-associated protein 4"/>
    <property type="match status" value="1"/>
</dbReference>
<dbReference type="KEGG" id="spu:579676"/>
<dbReference type="PANTHER" id="PTHR23074:SF72">
    <property type="entry name" value="VACUOLAR PROTEIN SORTING-ASSOCIATED PROTEIN 4B"/>
    <property type="match status" value="1"/>
</dbReference>
<dbReference type="SUPFAM" id="SSF52540">
    <property type="entry name" value="P-loop containing nucleoside triphosphate hydrolases"/>
    <property type="match status" value="1"/>
</dbReference>
<dbReference type="GO" id="GO:0005524">
    <property type="term" value="F:ATP binding"/>
    <property type="evidence" value="ECO:0007669"/>
    <property type="project" value="UniProtKB-KW"/>
</dbReference>
<dbReference type="PANTHER" id="PTHR23074">
    <property type="entry name" value="AAA DOMAIN-CONTAINING"/>
    <property type="match status" value="1"/>
</dbReference>
<dbReference type="Pfam" id="PF09336">
    <property type="entry name" value="Vps4_C"/>
    <property type="match status" value="1"/>
</dbReference>
<dbReference type="InterPro" id="IPR050304">
    <property type="entry name" value="MT-severing_AAA_ATPase"/>
</dbReference>
<dbReference type="Proteomes" id="UP000007110">
    <property type="component" value="Unassembled WGS sequence"/>
</dbReference>
<evidence type="ECO:0000313" key="6">
    <source>
        <dbReference type="EnsemblMetazoa" id="XP_011663837"/>
    </source>
</evidence>
<dbReference type="EnsemblMetazoa" id="XM_011665535">
    <property type="protein sequence ID" value="XP_011663837"/>
    <property type="gene ID" value="LOC579676"/>
</dbReference>
<dbReference type="Pfam" id="PF00004">
    <property type="entry name" value="AAA"/>
    <property type="match status" value="1"/>
</dbReference>
<keyword evidence="3 4" id="KW-0067">ATP-binding</keyword>
<organism evidence="6 7">
    <name type="scientific">Strongylocentrotus purpuratus</name>
    <name type="common">Purple sea urchin</name>
    <dbReference type="NCBI Taxonomy" id="7668"/>
    <lineage>
        <taxon>Eukaryota</taxon>
        <taxon>Metazoa</taxon>
        <taxon>Echinodermata</taxon>
        <taxon>Eleutherozoa</taxon>
        <taxon>Echinozoa</taxon>
        <taxon>Echinoidea</taxon>
        <taxon>Euechinoidea</taxon>
        <taxon>Echinacea</taxon>
        <taxon>Camarodonta</taxon>
        <taxon>Echinidea</taxon>
        <taxon>Strongylocentrotidae</taxon>
        <taxon>Strongylocentrotus</taxon>
    </lineage>
</organism>
<dbReference type="InterPro" id="IPR041569">
    <property type="entry name" value="AAA_lid_3"/>
</dbReference>
<dbReference type="GO" id="GO:0016197">
    <property type="term" value="P:endosomal transport"/>
    <property type="evidence" value="ECO:0000318"/>
    <property type="project" value="GO_Central"/>
</dbReference>
<dbReference type="InterPro" id="IPR003593">
    <property type="entry name" value="AAA+_ATPase"/>
</dbReference>
<reference evidence="7" key="1">
    <citation type="submission" date="2015-02" db="EMBL/GenBank/DDBJ databases">
        <title>Genome sequencing for Strongylocentrotus purpuratus.</title>
        <authorList>
            <person name="Murali S."/>
            <person name="Liu Y."/>
            <person name="Vee V."/>
            <person name="English A."/>
            <person name="Wang M."/>
            <person name="Skinner E."/>
            <person name="Han Y."/>
            <person name="Muzny D.M."/>
            <person name="Worley K.C."/>
            <person name="Gibbs R.A."/>
        </authorList>
    </citation>
    <scope>NUCLEOTIDE SEQUENCE</scope>
</reference>
<keyword evidence="7" id="KW-1185">Reference proteome</keyword>
<dbReference type="Pfam" id="PF17862">
    <property type="entry name" value="AAA_lid_3"/>
    <property type="match status" value="1"/>
</dbReference>
<dbReference type="GO" id="GO:0005737">
    <property type="term" value="C:cytoplasm"/>
    <property type="evidence" value="ECO:0000318"/>
    <property type="project" value="GO_Central"/>
</dbReference>
<dbReference type="GO" id="GO:0007033">
    <property type="term" value="P:vacuole organization"/>
    <property type="evidence" value="ECO:0000318"/>
    <property type="project" value="GO_Central"/>
</dbReference>
<evidence type="ECO:0000256" key="4">
    <source>
        <dbReference type="RuleBase" id="RU003651"/>
    </source>
</evidence>
<dbReference type="GeneID" id="579676"/>
<dbReference type="SMART" id="SM00382">
    <property type="entry name" value="AAA"/>
    <property type="match status" value="1"/>
</dbReference>
<sequence>MRCVHKILAIIMSSEGTEPEAQEQNYQKYKSLKKYQEAVDCLSAAADECQQTSNVNLENLISNCDNCVGLVQQLADKEDDRLRKFALQQLLTSVGHSLGSLKAKKDQLNKGHEPYVKDATSISTDNAADKHKTQRKLIVEDTIIRKGSISFQDVAGLTEAKEILREAIIMPIQYPHLFTGGLKPWKRILLYGPPGTGKSRLAQAVSKEINSTFYCVSSADLISSWVGESEKIIKELFHHATQQEGRSVIFIDELDSICRSRSSSEEEHTRRVKTELLRQMEGADNMASVEKIFLLCATNRPWELDSAFLRRFQKRIYIHLPDREARKAILHLNTASSSAVFSAEDLDSFADNTEGFSGSDLSNLILSALYEPVREVQKATHWKETTDGKFTPCDESEPDSIKQSMRDIQPELVQPRQITIQDFLKALCTSQGTISQAELHKFTEFTQKFGHCG</sequence>
<dbReference type="FunFam" id="1.10.8.60:FF:000015">
    <property type="entry name" value="vacuolar protein sorting-associated protein 4A"/>
    <property type="match status" value="1"/>
</dbReference>
<accession>A0A7M7LSP2</accession>
<evidence type="ECO:0000313" key="7">
    <source>
        <dbReference type="Proteomes" id="UP000007110"/>
    </source>
</evidence>
<evidence type="ECO:0000256" key="3">
    <source>
        <dbReference type="ARBA" id="ARBA00022840"/>
    </source>
</evidence>
<protein>
    <recommendedName>
        <fullName evidence="5">AAA+ ATPase domain-containing protein</fullName>
    </recommendedName>
</protein>
<keyword evidence="2 4" id="KW-0547">Nucleotide-binding</keyword>
<evidence type="ECO:0000259" key="5">
    <source>
        <dbReference type="SMART" id="SM00382"/>
    </source>
</evidence>
<dbReference type="GO" id="GO:0016887">
    <property type="term" value="F:ATP hydrolysis activity"/>
    <property type="evidence" value="ECO:0000318"/>
    <property type="project" value="GO_Central"/>
</dbReference>
<dbReference type="Gene3D" id="3.40.50.300">
    <property type="entry name" value="P-loop containing nucleotide triphosphate hydrolases"/>
    <property type="match status" value="1"/>
</dbReference>
<dbReference type="PROSITE" id="PS00674">
    <property type="entry name" value="AAA"/>
    <property type="match status" value="1"/>
</dbReference>
<dbReference type="GO" id="GO:0005768">
    <property type="term" value="C:endosome"/>
    <property type="evidence" value="ECO:0000318"/>
    <property type="project" value="GO_Central"/>
</dbReference>
<dbReference type="GO" id="GO:0090611">
    <property type="term" value="P:ubiquitin-independent protein catabolic process via the multivesicular body sorting pathway"/>
    <property type="evidence" value="ECO:0000318"/>
    <property type="project" value="GO_Central"/>
</dbReference>
<name>A0A7M7LSP2_STRPU</name>